<feature type="transmembrane region" description="Helical" evidence="1">
    <location>
        <begin position="78"/>
        <end position="100"/>
    </location>
</feature>
<comment type="caution">
    <text evidence="3">The sequence shown here is derived from an EMBL/GenBank/DDBJ whole genome shotgun (WGS) entry which is preliminary data.</text>
</comment>
<feature type="signal peptide" evidence="2">
    <location>
        <begin position="1"/>
        <end position="23"/>
    </location>
</feature>
<dbReference type="AlphaFoldDB" id="A0A0G0VDT7"/>
<evidence type="ECO:0000256" key="1">
    <source>
        <dbReference type="SAM" id="Phobius"/>
    </source>
</evidence>
<keyword evidence="1" id="KW-0472">Membrane</keyword>
<gene>
    <name evidence="3" type="ORF">UU13_C0012G0021</name>
</gene>
<dbReference type="Pfam" id="PF18895">
    <property type="entry name" value="T4SS_pilin"/>
    <property type="match status" value="1"/>
</dbReference>
<feature type="chain" id="PRO_5002534839" evidence="2">
    <location>
        <begin position="24"/>
        <end position="126"/>
    </location>
</feature>
<organism evidence="3 4">
    <name type="scientific">Candidatus Nomurabacteria bacterium GW2011_GWB1_40_7</name>
    <dbReference type="NCBI Taxonomy" id="1618744"/>
    <lineage>
        <taxon>Bacteria</taxon>
        <taxon>Candidatus Nomuraibacteriota</taxon>
    </lineage>
</organism>
<dbReference type="Proteomes" id="UP000034452">
    <property type="component" value="Unassembled WGS sequence"/>
</dbReference>
<keyword evidence="1" id="KW-0812">Transmembrane</keyword>
<dbReference type="EMBL" id="LBZL01000012">
    <property type="protein sequence ID" value="KKR70175.1"/>
    <property type="molecule type" value="Genomic_DNA"/>
</dbReference>
<evidence type="ECO:0000313" key="3">
    <source>
        <dbReference type="EMBL" id="KKR70175.1"/>
    </source>
</evidence>
<evidence type="ECO:0000256" key="2">
    <source>
        <dbReference type="SAM" id="SignalP"/>
    </source>
</evidence>
<feature type="transmembrane region" description="Helical" evidence="1">
    <location>
        <begin position="47"/>
        <end position="66"/>
    </location>
</feature>
<keyword evidence="2" id="KW-0732">Signal</keyword>
<dbReference type="Gene3D" id="1.10.1760.20">
    <property type="match status" value="1"/>
</dbReference>
<protein>
    <submittedName>
        <fullName evidence="3">Uncharacterized protein</fullName>
    </submittedName>
</protein>
<name>A0A0G0VDT7_9BACT</name>
<accession>A0A0G0VDT7</accession>
<sequence length="126" mass="13574">MKKKLMILSGLSLGVLMPVVAFAQPGSGTLGGILDMILNLLNKVIPILIVLAIIWFIVGIIKYVVSGDEEAKKKSRDMMIYGIIGLAVIVGMWGLVNILLTTFDVPPGTEMKLQPPTFTPAPVINQ</sequence>
<evidence type="ECO:0000313" key="4">
    <source>
        <dbReference type="Proteomes" id="UP000034452"/>
    </source>
</evidence>
<dbReference type="InterPro" id="IPR043993">
    <property type="entry name" value="T4SS_pilin"/>
</dbReference>
<keyword evidence="1" id="KW-1133">Transmembrane helix</keyword>
<reference evidence="3 4" key="1">
    <citation type="journal article" date="2015" name="Nature">
        <title>rRNA introns, odd ribosomes, and small enigmatic genomes across a large radiation of phyla.</title>
        <authorList>
            <person name="Brown C.T."/>
            <person name="Hug L.A."/>
            <person name="Thomas B.C."/>
            <person name="Sharon I."/>
            <person name="Castelle C.J."/>
            <person name="Singh A."/>
            <person name="Wilkins M.J."/>
            <person name="Williams K.H."/>
            <person name="Banfield J.F."/>
        </authorList>
    </citation>
    <scope>NUCLEOTIDE SEQUENCE [LARGE SCALE GENOMIC DNA]</scope>
</reference>
<proteinExistence type="predicted"/>